<dbReference type="RefSeq" id="WP_156193486.1">
    <property type="nucleotide sequence ID" value="NZ_CP046452.1"/>
</dbReference>
<dbReference type="Gene3D" id="3.20.80.10">
    <property type="entry name" value="Regulatory factor, effector binding domain"/>
    <property type="match status" value="1"/>
</dbReference>
<dbReference type="SUPFAM" id="SSF55136">
    <property type="entry name" value="Probable bacterial effector-binding domain"/>
    <property type="match status" value="1"/>
</dbReference>
<organism evidence="2 3">
    <name type="scientific">Corynebacterium kalinowskii</name>
    <dbReference type="NCBI Taxonomy" id="2675216"/>
    <lineage>
        <taxon>Bacteria</taxon>
        <taxon>Bacillati</taxon>
        <taxon>Actinomycetota</taxon>
        <taxon>Actinomycetes</taxon>
        <taxon>Mycobacteriales</taxon>
        <taxon>Corynebacteriaceae</taxon>
        <taxon>Corynebacterium</taxon>
    </lineage>
</organism>
<evidence type="ECO:0000259" key="1">
    <source>
        <dbReference type="Pfam" id="PF06445"/>
    </source>
</evidence>
<reference evidence="3" key="1">
    <citation type="submission" date="2019-11" db="EMBL/GenBank/DDBJ databases">
        <title>Complete genome sequence of Corynebacterium kalinowskii 1959, a novel Corynebacterium species isolated from soil of a small paddock in Vilsendorf, Germany.</title>
        <authorList>
            <person name="Schaffert L."/>
            <person name="Ruwe M."/>
            <person name="Milse J."/>
            <person name="Hanuschka K."/>
            <person name="Ortseifen V."/>
            <person name="Droste J."/>
            <person name="Brandt D."/>
            <person name="Schlueter L."/>
            <person name="Kutter Y."/>
            <person name="Vinke S."/>
            <person name="Viehoefer P."/>
            <person name="Jacob L."/>
            <person name="Luebke N.-C."/>
            <person name="Schulte-Berndt E."/>
            <person name="Hain C."/>
            <person name="Linder M."/>
            <person name="Schmidt P."/>
            <person name="Wollenschlaeger L."/>
            <person name="Luttermann T."/>
            <person name="Thieme E."/>
            <person name="Hassa J."/>
            <person name="Haak M."/>
            <person name="Wittchen M."/>
            <person name="Mentz A."/>
            <person name="Persicke M."/>
            <person name="Busche T."/>
            <person name="Ruckert C."/>
        </authorList>
    </citation>
    <scope>NUCLEOTIDE SEQUENCE [LARGE SCALE GENOMIC DNA]</scope>
    <source>
        <strain evidence="3">1959</strain>
    </source>
</reference>
<evidence type="ECO:0000313" key="2">
    <source>
        <dbReference type="EMBL" id="QGU03170.1"/>
    </source>
</evidence>
<dbReference type="KEGG" id="ckw:CKALI_11640"/>
<protein>
    <submittedName>
        <fullName evidence="2">Bacterial transcription activator, effector binding domain</fullName>
    </submittedName>
</protein>
<dbReference type="InterPro" id="IPR011256">
    <property type="entry name" value="Reg_factor_effector_dom_sf"/>
</dbReference>
<keyword evidence="3" id="KW-1185">Reference proteome</keyword>
<proteinExistence type="predicted"/>
<sequence length="204" mass="23436">MEKTDLKKVHRAEYAPKNRSWELIDVPPAQYLMIDGAGDPNTSPLYKTAVEALYSVSYAIKFLSKAEQRDFVVMPLEGLWHAADYGVFTRAEKDSFRWTMMIRQPEWIGQEELQEGIDKAAKKCEFPDIRLATLSEGLCAQVLHIGSYDEEAPLLAQLHDEWMPERGLKFNGLHHEIYLSDPRRVGPERLKTVLRQPVSEYSPT</sequence>
<feature type="domain" description="GyrI-like small molecule binding" evidence="1">
    <location>
        <begin position="22"/>
        <end position="195"/>
    </location>
</feature>
<gene>
    <name evidence="2" type="ORF">CKALI_11640</name>
</gene>
<dbReference type="AlphaFoldDB" id="A0A6B8W0M7"/>
<dbReference type="PIRSF" id="PIRSF031644">
    <property type="entry name" value="UCP031644"/>
    <property type="match status" value="1"/>
</dbReference>
<dbReference type="Pfam" id="PF06445">
    <property type="entry name" value="GyrI-like"/>
    <property type="match status" value="1"/>
</dbReference>
<name>A0A6B8W0M7_9CORY</name>
<evidence type="ECO:0000313" key="3">
    <source>
        <dbReference type="Proteomes" id="UP000427071"/>
    </source>
</evidence>
<dbReference type="Proteomes" id="UP000427071">
    <property type="component" value="Chromosome"/>
</dbReference>
<dbReference type="InterPro" id="IPR029442">
    <property type="entry name" value="GyrI-like"/>
</dbReference>
<accession>A0A6B8W0M7</accession>
<dbReference type="InterPro" id="IPR008319">
    <property type="entry name" value="GyrI-like_CCH_Lin2189-like"/>
</dbReference>
<dbReference type="EMBL" id="CP046452">
    <property type="protein sequence ID" value="QGU03170.1"/>
    <property type="molecule type" value="Genomic_DNA"/>
</dbReference>